<accession>A0A8X6S0D5</accession>
<organism evidence="2 3">
    <name type="scientific">Trichonephila clavipes</name>
    <name type="common">Golden silk orbweaver</name>
    <name type="synonym">Nephila clavipes</name>
    <dbReference type="NCBI Taxonomy" id="2585209"/>
    <lineage>
        <taxon>Eukaryota</taxon>
        <taxon>Metazoa</taxon>
        <taxon>Ecdysozoa</taxon>
        <taxon>Arthropoda</taxon>
        <taxon>Chelicerata</taxon>
        <taxon>Arachnida</taxon>
        <taxon>Araneae</taxon>
        <taxon>Araneomorphae</taxon>
        <taxon>Entelegynae</taxon>
        <taxon>Araneoidea</taxon>
        <taxon>Nephilidae</taxon>
        <taxon>Trichonephila</taxon>
    </lineage>
</organism>
<evidence type="ECO:0000313" key="3">
    <source>
        <dbReference type="Proteomes" id="UP000887159"/>
    </source>
</evidence>
<keyword evidence="3" id="KW-1185">Reference proteome</keyword>
<sequence>MESTHCWERCVPSVSSRAYGGTSIPSRFTCPDPKKRDYSPWEGLTSRASSPPPFGVILSRPRWQQRSCAPSGATVFRRRSSSIHNRFESSFSSGEHAVDDRTPWWQQKLPHPFRFDPVDKFLDGFVSTVMLSIRSFY</sequence>
<gene>
    <name evidence="2" type="ORF">TNCV_4416151</name>
</gene>
<name>A0A8X6S0D5_TRICX</name>
<evidence type="ECO:0000256" key="1">
    <source>
        <dbReference type="SAM" id="MobiDB-lite"/>
    </source>
</evidence>
<protein>
    <submittedName>
        <fullName evidence="2">Uncharacterized protein</fullName>
    </submittedName>
</protein>
<dbReference type="Proteomes" id="UP000887159">
    <property type="component" value="Unassembled WGS sequence"/>
</dbReference>
<dbReference type="EMBL" id="BMAU01021244">
    <property type="protein sequence ID" value="GFY04529.1"/>
    <property type="molecule type" value="Genomic_DNA"/>
</dbReference>
<proteinExistence type="predicted"/>
<feature type="region of interest" description="Disordered" evidence="1">
    <location>
        <begin position="31"/>
        <end position="52"/>
    </location>
</feature>
<reference evidence="2" key="1">
    <citation type="submission" date="2020-08" db="EMBL/GenBank/DDBJ databases">
        <title>Multicomponent nature underlies the extraordinary mechanical properties of spider dragline silk.</title>
        <authorList>
            <person name="Kono N."/>
            <person name="Nakamura H."/>
            <person name="Mori M."/>
            <person name="Yoshida Y."/>
            <person name="Ohtoshi R."/>
            <person name="Malay A.D."/>
            <person name="Moran D.A.P."/>
            <person name="Tomita M."/>
            <person name="Numata K."/>
            <person name="Arakawa K."/>
        </authorList>
    </citation>
    <scope>NUCLEOTIDE SEQUENCE</scope>
</reference>
<evidence type="ECO:0000313" key="2">
    <source>
        <dbReference type="EMBL" id="GFY04529.1"/>
    </source>
</evidence>
<dbReference type="AlphaFoldDB" id="A0A8X6S0D5"/>
<comment type="caution">
    <text evidence="2">The sequence shown here is derived from an EMBL/GenBank/DDBJ whole genome shotgun (WGS) entry which is preliminary data.</text>
</comment>